<keyword evidence="1 2" id="KW-0344">Guanine-nucleotide releasing factor</keyword>
<dbReference type="PROSITE" id="PS50186">
    <property type="entry name" value="DEP"/>
    <property type="match status" value="1"/>
</dbReference>
<evidence type="ECO:0000259" key="7">
    <source>
        <dbReference type="PROSITE" id="PS50212"/>
    </source>
</evidence>
<dbReference type="SMART" id="SM00229">
    <property type="entry name" value="RasGEFN"/>
    <property type="match status" value="1"/>
</dbReference>
<dbReference type="STRING" id="1561998.A0A1I7TNK2"/>
<evidence type="ECO:0000259" key="4">
    <source>
        <dbReference type="PROSITE" id="PS50009"/>
    </source>
</evidence>
<proteinExistence type="predicted"/>
<dbReference type="InterPro" id="IPR000591">
    <property type="entry name" value="DEP_dom"/>
</dbReference>
<sequence>MERMVSRVRRLSPLHTFSDALLISLLSESDFQPDNIQQGVVLFEKDEPTEYWYLLLSGEVQLYSKNFIGDFKHLKTLRCGSLFGDLSTMTHSCSCLVSRPAQLIRISQNHFLTVYNKHGDHLQPYIIIMHDILTDETPIEQTPILNSGLFNGQRSNDLIPSEMVSVSTDGIPTKMRLPSIPFQREKLLNRQLNHVNEEKNFIEFHNPTGVEKQVVESGVVLHRKMLTDSHQVIRDITTQHTRVQNCMIGAEMIDWLLTLFVSTSTTSSSLSRIQMGAIWQVLLNHGLIAHIDGEHQFLDKTNSYYRWVQPYKNRNKVAPSIEEVSKCISFLSSIAPETLFLMIVSKPGFERSPEELEVVYEELTFIKALSHLSTMVKRQLANFVKVEQYDHAGSVVFRQGEIGVFWYILLKGAVEVNVHGKVVCVLREGDDFGKLALVNDLPRAATIVTYEDDSVFLVVDKHHFNQILHQVEANTIRLKDYGEDVLVLEKVDIPRGAALENTNSSNFNCGYSVMAGKAEKILEYVLETRIDALSDDISELDLFVEDFILTHDAFMPDNTVCNFLKIYYFRTPFRATRDSITDSCTEEVRCKRRVVQFVYVWCSLLRINFFLNPVTNSFVEELFCHVMDDRKRLGGMEEVMTRIASIRSTRESMQLVLARHPTIVLDCGVLSARTPCPILPSDVCNQIIYLADTTCFVLPIRVDKTAEEICELSRRRMSFSPEPLHLVEVKSNGEKLIFSANDRAIPTVLSLNSKLYVVNREEIPMLVPMEDQSGPTPSSHSSILHLIDSQELAHQLFLFHLQLLRATDSNELLYQVIGRESFPLSMPFNLDLLVRRFNEVQHWSTTEILLASEENRVEIVKKFISIATIAREYRDLLTVFAITLGLSHTSVSRLSLTWSKVPPVTLKTFSELENLLDPTRNHRMYRLMVSKMATPYIPFVPLILKDLMFIHQGNKSFYNGLVNFEKMHMFAKIFRSFRQCKSQMNDATEPEFVEPQSLIRNLRNHHIRLRIHHLIPFIMFSLKTIALYFLVIMSAFVVYTSAACADAEDGHCAVFAELCDNADFAAYTSKCAKTCGKC</sequence>
<dbReference type="PANTHER" id="PTHR23113:SF327">
    <property type="entry name" value="EXCHANGE PROTEIN DIRECTLY ACTIVATED BY CAMP, ISOFORM E"/>
    <property type="match status" value="1"/>
</dbReference>
<dbReference type="GO" id="GO:0005085">
    <property type="term" value="F:guanyl-nucleotide exchange factor activity"/>
    <property type="evidence" value="ECO:0007669"/>
    <property type="project" value="UniProtKB-KW"/>
</dbReference>
<dbReference type="SMART" id="SM00147">
    <property type="entry name" value="RasGEF"/>
    <property type="match status" value="1"/>
</dbReference>
<dbReference type="InterPro" id="IPR001895">
    <property type="entry name" value="RASGEF_cat_dom"/>
</dbReference>
<name>A0A1I7TNK2_9PELO</name>
<dbReference type="CDD" id="cd00038">
    <property type="entry name" value="CAP_ED"/>
    <property type="match status" value="2"/>
</dbReference>
<dbReference type="PROSITE" id="PS00720">
    <property type="entry name" value="RASGEF"/>
    <property type="match status" value="1"/>
</dbReference>
<dbReference type="Gene3D" id="3.10.20.90">
    <property type="entry name" value="Phosphatidylinositol 3-kinase Catalytic Subunit, Chain A, domain 1"/>
    <property type="match status" value="1"/>
</dbReference>
<dbReference type="PROSITE" id="PS50042">
    <property type="entry name" value="CNMP_BINDING_3"/>
    <property type="match status" value="2"/>
</dbReference>
<evidence type="ECO:0000313" key="8">
    <source>
        <dbReference type="Proteomes" id="UP000095282"/>
    </source>
</evidence>
<dbReference type="InterPro" id="IPR036390">
    <property type="entry name" value="WH_DNA-bd_sf"/>
</dbReference>
<feature type="domain" description="Cyclic nucleotide-binding" evidence="5">
    <location>
        <begin position="22"/>
        <end position="100"/>
    </location>
</feature>
<dbReference type="InterPro" id="IPR000595">
    <property type="entry name" value="cNMP-bd_dom"/>
</dbReference>
<accession>A0A1I7TNK2</accession>
<dbReference type="InterPro" id="IPR019804">
    <property type="entry name" value="Ras_G-nucl-exch_fac_CS"/>
</dbReference>
<dbReference type="InterPro" id="IPR023578">
    <property type="entry name" value="Ras_GEF_dom_sf"/>
</dbReference>
<evidence type="ECO:0000256" key="2">
    <source>
        <dbReference type="PROSITE-ProRule" id="PRU00168"/>
    </source>
</evidence>
<evidence type="ECO:0000256" key="1">
    <source>
        <dbReference type="ARBA" id="ARBA00022658"/>
    </source>
</evidence>
<organism evidence="8 9">
    <name type="scientific">Caenorhabditis tropicalis</name>
    <dbReference type="NCBI Taxonomy" id="1561998"/>
    <lineage>
        <taxon>Eukaryota</taxon>
        <taxon>Metazoa</taxon>
        <taxon>Ecdysozoa</taxon>
        <taxon>Nematoda</taxon>
        <taxon>Chromadorea</taxon>
        <taxon>Rhabditida</taxon>
        <taxon>Rhabditina</taxon>
        <taxon>Rhabditomorpha</taxon>
        <taxon>Rhabditoidea</taxon>
        <taxon>Rhabditidae</taxon>
        <taxon>Peloderinae</taxon>
        <taxon>Caenorhabditis</taxon>
    </lineage>
</organism>
<dbReference type="Proteomes" id="UP000095282">
    <property type="component" value="Unplaced"/>
</dbReference>
<dbReference type="GO" id="GO:0007265">
    <property type="term" value="P:Ras protein signal transduction"/>
    <property type="evidence" value="ECO:0007669"/>
    <property type="project" value="TreeGrafter"/>
</dbReference>
<keyword evidence="8" id="KW-1185">Reference proteome</keyword>
<dbReference type="Pfam" id="PF00027">
    <property type="entry name" value="cNMP_binding"/>
    <property type="match status" value="2"/>
</dbReference>
<dbReference type="GO" id="GO:0005886">
    <property type="term" value="C:plasma membrane"/>
    <property type="evidence" value="ECO:0007669"/>
    <property type="project" value="TreeGrafter"/>
</dbReference>
<dbReference type="Pfam" id="PF00610">
    <property type="entry name" value="DEP"/>
    <property type="match status" value="1"/>
</dbReference>
<dbReference type="SMART" id="SM00049">
    <property type="entry name" value="DEP"/>
    <property type="match status" value="1"/>
</dbReference>
<protein>
    <submittedName>
        <fullName evidence="9">Rap guanine nucleotide exchange factor 4-like</fullName>
    </submittedName>
</protein>
<dbReference type="Pfam" id="PF00617">
    <property type="entry name" value="RasGEF"/>
    <property type="match status" value="1"/>
</dbReference>
<feature type="transmembrane region" description="Helical" evidence="3">
    <location>
        <begin position="1014"/>
        <end position="1039"/>
    </location>
</feature>
<evidence type="ECO:0000259" key="6">
    <source>
        <dbReference type="PROSITE" id="PS50186"/>
    </source>
</evidence>
<dbReference type="Gene3D" id="1.20.870.10">
    <property type="entry name" value="Son of sevenless (SoS) protein Chain: S domain 1"/>
    <property type="match status" value="1"/>
</dbReference>
<feature type="domain" description="DEP" evidence="6">
    <location>
        <begin position="227"/>
        <end position="309"/>
    </location>
</feature>
<dbReference type="PROSITE" id="PS50009">
    <property type="entry name" value="RASGEF_CAT"/>
    <property type="match status" value="1"/>
</dbReference>
<dbReference type="SUPFAM" id="SSF48366">
    <property type="entry name" value="Ras GEF"/>
    <property type="match status" value="1"/>
</dbReference>
<dbReference type="eggNOG" id="KOG2378">
    <property type="taxonomic scope" value="Eukaryota"/>
</dbReference>
<dbReference type="SUPFAM" id="SSF46785">
    <property type="entry name" value="Winged helix' DNA-binding domain"/>
    <property type="match status" value="1"/>
</dbReference>
<dbReference type="WBParaSite" id="Csp11.Scaffold629.g10215.t1">
    <property type="protein sequence ID" value="Csp11.Scaffold629.g10215.t1"/>
    <property type="gene ID" value="Csp11.Scaffold629.g10215"/>
</dbReference>
<dbReference type="AlphaFoldDB" id="A0A1I7TNK2"/>
<dbReference type="InterPro" id="IPR036964">
    <property type="entry name" value="RASGEF_cat_dom_sf"/>
</dbReference>
<dbReference type="Gene3D" id="1.10.10.10">
    <property type="entry name" value="Winged helix-like DNA-binding domain superfamily/Winged helix DNA-binding domain"/>
    <property type="match status" value="1"/>
</dbReference>
<feature type="domain" description="Ras-GEF" evidence="4">
    <location>
        <begin position="788"/>
        <end position="1014"/>
    </location>
</feature>
<feature type="domain" description="Cyclic nucleotide-binding" evidence="5">
    <location>
        <begin position="368"/>
        <end position="468"/>
    </location>
</feature>
<dbReference type="Gene3D" id="1.10.840.10">
    <property type="entry name" value="Ras guanine-nucleotide exchange factors catalytic domain"/>
    <property type="match status" value="1"/>
</dbReference>
<dbReference type="InterPro" id="IPR008937">
    <property type="entry name" value="Ras-like_GEF"/>
</dbReference>
<evidence type="ECO:0000259" key="5">
    <source>
        <dbReference type="PROSITE" id="PS50042"/>
    </source>
</evidence>
<evidence type="ECO:0000256" key="3">
    <source>
        <dbReference type="SAM" id="Phobius"/>
    </source>
</evidence>
<dbReference type="SUPFAM" id="SSF51206">
    <property type="entry name" value="cAMP-binding domain-like"/>
    <property type="match status" value="2"/>
</dbReference>
<dbReference type="Pfam" id="PF00618">
    <property type="entry name" value="RasGEF_N"/>
    <property type="match status" value="1"/>
</dbReference>
<dbReference type="InterPro" id="IPR018490">
    <property type="entry name" value="cNMP-bd_dom_sf"/>
</dbReference>
<dbReference type="InterPro" id="IPR000651">
    <property type="entry name" value="Ras-like_Gua-exchang_fac_N"/>
</dbReference>
<keyword evidence="3" id="KW-0812">Transmembrane</keyword>
<keyword evidence="3" id="KW-1133">Transmembrane helix</keyword>
<dbReference type="SUPFAM" id="SSF54236">
    <property type="entry name" value="Ubiquitin-like"/>
    <property type="match status" value="1"/>
</dbReference>
<dbReference type="PROSITE" id="PS50212">
    <property type="entry name" value="RASGEF_NTER"/>
    <property type="match status" value="1"/>
</dbReference>
<dbReference type="InterPro" id="IPR036388">
    <property type="entry name" value="WH-like_DNA-bd_sf"/>
</dbReference>
<evidence type="ECO:0000313" key="9">
    <source>
        <dbReference type="WBParaSite" id="Csp11.Scaffold629.g10215.t1"/>
    </source>
</evidence>
<dbReference type="InterPro" id="IPR029071">
    <property type="entry name" value="Ubiquitin-like_domsf"/>
</dbReference>
<dbReference type="Gene3D" id="2.60.120.10">
    <property type="entry name" value="Jelly Rolls"/>
    <property type="match status" value="2"/>
</dbReference>
<dbReference type="CDD" id="cd06224">
    <property type="entry name" value="REM"/>
    <property type="match status" value="1"/>
</dbReference>
<dbReference type="PANTHER" id="PTHR23113">
    <property type="entry name" value="GUANINE NUCLEOTIDE EXCHANGE FACTOR"/>
    <property type="match status" value="1"/>
</dbReference>
<dbReference type="InterPro" id="IPR014710">
    <property type="entry name" value="RmlC-like_jellyroll"/>
</dbReference>
<reference evidence="9" key="1">
    <citation type="submission" date="2016-11" db="UniProtKB">
        <authorList>
            <consortium name="WormBaseParasite"/>
        </authorList>
    </citation>
    <scope>IDENTIFICATION</scope>
</reference>
<dbReference type="SMART" id="SM00100">
    <property type="entry name" value="cNMP"/>
    <property type="match status" value="2"/>
</dbReference>
<feature type="domain" description="N-terminal Ras-GEF" evidence="7">
    <location>
        <begin position="509"/>
        <end position="651"/>
    </location>
</feature>
<keyword evidence="3" id="KW-0472">Membrane</keyword>